<evidence type="ECO:0000256" key="8">
    <source>
        <dbReference type="SAM" id="Phobius"/>
    </source>
</evidence>
<comment type="caution">
    <text evidence="10">The sequence shown here is derived from an EMBL/GenBank/DDBJ whole genome shotgun (WGS) entry which is preliminary data.</text>
</comment>
<dbReference type="AlphaFoldDB" id="A0A7Y9GP61"/>
<comment type="similarity">
    <text evidence="2">Belongs to the major facilitator superfamily. Nitrate/nitrite porter (TC 2.A.1.8) family.</text>
</comment>
<feature type="domain" description="Major facilitator superfamily (MFS) profile" evidence="9">
    <location>
        <begin position="57"/>
        <end position="471"/>
    </location>
</feature>
<gene>
    <name evidence="10" type="ORF">BJ991_002158</name>
</gene>
<protein>
    <submittedName>
        <fullName evidence="10">NNP family nitrate/nitrite transporter-like MFS transporter</fullName>
    </submittedName>
</protein>
<comment type="subcellular location">
    <subcellularLocation>
        <location evidence="1">Cell membrane</location>
        <topology evidence="1">Multi-pass membrane protein</topology>
    </subcellularLocation>
</comment>
<organism evidence="10 11">
    <name type="scientific">Microbacterium immunditiarum</name>
    <dbReference type="NCBI Taxonomy" id="337480"/>
    <lineage>
        <taxon>Bacteria</taxon>
        <taxon>Bacillati</taxon>
        <taxon>Actinomycetota</taxon>
        <taxon>Actinomycetes</taxon>
        <taxon>Micrococcales</taxon>
        <taxon>Microbacteriaceae</taxon>
        <taxon>Microbacterium</taxon>
    </lineage>
</organism>
<dbReference type="GO" id="GO:0015112">
    <property type="term" value="F:nitrate transmembrane transporter activity"/>
    <property type="evidence" value="ECO:0007669"/>
    <property type="project" value="InterPro"/>
</dbReference>
<feature type="transmembrane region" description="Helical" evidence="8">
    <location>
        <begin position="308"/>
        <end position="327"/>
    </location>
</feature>
<dbReference type="SUPFAM" id="SSF103473">
    <property type="entry name" value="MFS general substrate transporter"/>
    <property type="match status" value="1"/>
</dbReference>
<dbReference type="EMBL" id="JACCBV010000001">
    <property type="protein sequence ID" value="NYE20130.1"/>
    <property type="molecule type" value="Genomic_DNA"/>
</dbReference>
<dbReference type="InterPro" id="IPR011701">
    <property type="entry name" value="MFS"/>
</dbReference>
<evidence type="ECO:0000313" key="10">
    <source>
        <dbReference type="EMBL" id="NYE20130.1"/>
    </source>
</evidence>
<evidence type="ECO:0000256" key="2">
    <source>
        <dbReference type="ARBA" id="ARBA00008432"/>
    </source>
</evidence>
<dbReference type="InterPro" id="IPR036259">
    <property type="entry name" value="MFS_trans_sf"/>
</dbReference>
<dbReference type="GO" id="GO:0005886">
    <property type="term" value="C:plasma membrane"/>
    <property type="evidence" value="ECO:0007669"/>
    <property type="project" value="UniProtKB-SubCell"/>
</dbReference>
<accession>A0A7Y9GP61</accession>
<feature type="transmembrane region" description="Helical" evidence="8">
    <location>
        <begin position="363"/>
        <end position="380"/>
    </location>
</feature>
<dbReference type="PROSITE" id="PS50850">
    <property type="entry name" value="MFS"/>
    <property type="match status" value="1"/>
</dbReference>
<dbReference type="RefSeq" id="WP_179489855.1">
    <property type="nucleotide sequence ID" value="NZ_JACCBV010000001.1"/>
</dbReference>
<proteinExistence type="inferred from homology"/>
<feature type="transmembrane region" description="Helical" evidence="8">
    <location>
        <begin position="447"/>
        <end position="469"/>
    </location>
</feature>
<keyword evidence="6 8" id="KW-0472">Membrane</keyword>
<evidence type="ECO:0000313" key="11">
    <source>
        <dbReference type="Proteomes" id="UP000576969"/>
    </source>
</evidence>
<dbReference type="InterPro" id="IPR020846">
    <property type="entry name" value="MFS_dom"/>
</dbReference>
<evidence type="ECO:0000256" key="1">
    <source>
        <dbReference type="ARBA" id="ARBA00004651"/>
    </source>
</evidence>
<keyword evidence="4 8" id="KW-1133">Transmembrane helix</keyword>
<dbReference type="GO" id="GO:0042128">
    <property type="term" value="P:nitrate assimilation"/>
    <property type="evidence" value="ECO:0007669"/>
    <property type="project" value="UniProtKB-KW"/>
</dbReference>
<reference evidence="10 11" key="1">
    <citation type="submission" date="2020-07" db="EMBL/GenBank/DDBJ databases">
        <title>Sequencing the genomes of 1000 actinobacteria strains.</title>
        <authorList>
            <person name="Klenk H.-P."/>
        </authorList>
    </citation>
    <scope>NUCLEOTIDE SEQUENCE [LARGE SCALE GENOMIC DNA]</scope>
    <source>
        <strain evidence="10 11">DSM 24662</strain>
    </source>
</reference>
<evidence type="ECO:0000259" key="9">
    <source>
        <dbReference type="PROSITE" id="PS50850"/>
    </source>
</evidence>
<evidence type="ECO:0000256" key="6">
    <source>
        <dbReference type="ARBA" id="ARBA00023136"/>
    </source>
</evidence>
<evidence type="ECO:0000256" key="4">
    <source>
        <dbReference type="ARBA" id="ARBA00022989"/>
    </source>
</evidence>
<keyword evidence="3 8" id="KW-0812">Transmembrane</keyword>
<evidence type="ECO:0000256" key="7">
    <source>
        <dbReference type="SAM" id="MobiDB-lite"/>
    </source>
</evidence>
<feature type="transmembrane region" description="Helical" evidence="8">
    <location>
        <begin position="155"/>
        <end position="183"/>
    </location>
</feature>
<keyword evidence="11" id="KW-1185">Reference proteome</keyword>
<dbReference type="Gene3D" id="1.20.1250.20">
    <property type="entry name" value="MFS general substrate transporter like domains"/>
    <property type="match status" value="1"/>
</dbReference>
<name>A0A7Y9GP61_9MICO</name>
<feature type="transmembrane region" description="Helical" evidence="8">
    <location>
        <begin position="339"/>
        <end position="357"/>
    </location>
</feature>
<dbReference type="Pfam" id="PF07690">
    <property type="entry name" value="MFS_1"/>
    <property type="match status" value="1"/>
</dbReference>
<feature type="region of interest" description="Disordered" evidence="7">
    <location>
        <begin position="1"/>
        <end position="26"/>
    </location>
</feature>
<dbReference type="PANTHER" id="PTHR23515">
    <property type="entry name" value="HIGH-AFFINITY NITRATE TRANSPORTER 2.3"/>
    <property type="match status" value="1"/>
</dbReference>
<dbReference type="Proteomes" id="UP000576969">
    <property type="component" value="Unassembled WGS sequence"/>
</dbReference>
<dbReference type="InterPro" id="IPR044772">
    <property type="entry name" value="NO3_transporter"/>
</dbReference>
<feature type="transmembrane region" description="Helical" evidence="8">
    <location>
        <begin position="99"/>
        <end position="117"/>
    </location>
</feature>
<dbReference type="CDD" id="cd17341">
    <property type="entry name" value="MFS_NRT2_like"/>
    <property type="match status" value="1"/>
</dbReference>
<feature type="transmembrane region" description="Helical" evidence="8">
    <location>
        <begin position="129"/>
        <end position="149"/>
    </location>
</feature>
<feature type="transmembrane region" description="Helical" evidence="8">
    <location>
        <begin position="63"/>
        <end position="87"/>
    </location>
</feature>
<feature type="transmembrane region" description="Helical" evidence="8">
    <location>
        <begin position="414"/>
        <end position="435"/>
    </location>
</feature>
<evidence type="ECO:0000256" key="3">
    <source>
        <dbReference type="ARBA" id="ARBA00022692"/>
    </source>
</evidence>
<evidence type="ECO:0000256" key="5">
    <source>
        <dbReference type="ARBA" id="ARBA00023063"/>
    </source>
</evidence>
<sequence length="479" mass="50540">MTITPATSSPPQSGPELADPGAPAPEASAVRLTRRPGRWIDGWDAENPTFWAAEGRSIARRNLGWSIFAEFLGFIVWQLWSIVVVMLPDAGFTFSSSEAFWLISLPSLVGATLRFPYTFMVARFGGRNWTIVSAALLLVPTTLLGIVVTNSSTPFGVMLLIAALAGVGGGNFASSMANITYFFPQREKGWALGLNAAGGNIGTSVAQLLVPIAVTFGAAATLNLALAGWMWIPLILLATWGAWRYMDNLSSAKADFAASAAALREPHLWLLSLLYIGTFGSFIGFASVFPKLIADQFPEFSTFQVGQASLQLAFIGALVGSLARPYGGRLSDRFGGARVTVAAFAVMAIGALALIGLLPLGSFWLFLACFVVIFAATGVGNGSTYRMIPMVFAARGRVRGADATPAVASQRQAAAALGLISAIGAYGGFLVPQLLNASQSATGGYTAAFWAFAAVYAVLLAITLFVYAIPRKSLAHERI</sequence>
<keyword evidence="5" id="KW-0534">Nitrate assimilation</keyword>
<feature type="transmembrane region" description="Helical" evidence="8">
    <location>
        <begin position="228"/>
        <end position="246"/>
    </location>
</feature>
<feature type="compositionally biased region" description="Polar residues" evidence="7">
    <location>
        <begin position="1"/>
        <end position="11"/>
    </location>
</feature>
<feature type="transmembrane region" description="Helical" evidence="8">
    <location>
        <begin position="267"/>
        <end position="288"/>
    </location>
</feature>